<feature type="chain" id="PRO_5020292543" evidence="5">
    <location>
        <begin position="23"/>
        <end position="154"/>
    </location>
</feature>
<keyword evidence="2 4" id="KW-0479">Metal-binding</keyword>
<keyword evidence="1 4" id="KW-0349">Heme</keyword>
<dbReference type="RefSeq" id="WP_131571110.1">
    <property type="nucleotide sequence ID" value="NZ_JAINFK010000007.1"/>
</dbReference>
<dbReference type="NCBIfam" id="TIGR04485">
    <property type="entry name" value="thiosulf_SoxX"/>
    <property type="match status" value="1"/>
</dbReference>
<dbReference type="Proteomes" id="UP000291301">
    <property type="component" value="Unassembled WGS sequence"/>
</dbReference>
<dbReference type="AlphaFoldDB" id="A0A4R0P7S2"/>
<dbReference type="GO" id="GO:0046872">
    <property type="term" value="F:metal ion binding"/>
    <property type="evidence" value="ECO:0007669"/>
    <property type="project" value="UniProtKB-KW"/>
</dbReference>
<dbReference type="Pfam" id="PF00034">
    <property type="entry name" value="Cytochrom_C"/>
    <property type="match status" value="1"/>
</dbReference>
<dbReference type="InterPro" id="IPR030999">
    <property type="entry name" value="Thiosulf_SoxX"/>
</dbReference>
<dbReference type="SUPFAM" id="SSF46626">
    <property type="entry name" value="Cytochrome c"/>
    <property type="match status" value="1"/>
</dbReference>
<dbReference type="EMBL" id="SJST01000008">
    <property type="protein sequence ID" value="TCD11954.1"/>
    <property type="molecule type" value="Genomic_DNA"/>
</dbReference>
<feature type="domain" description="Cytochrome c" evidence="6">
    <location>
        <begin position="47"/>
        <end position="153"/>
    </location>
</feature>
<accession>A0A4R0P7S2</accession>
<organism evidence="7 8">
    <name type="scientific">Oricola cellulosilytica</name>
    <dbReference type="NCBI Taxonomy" id="1429082"/>
    <lineage>
        <taxon>Bacteria</taxon>
        <taxon>Pseudomonadati</taxon>
        <taxon>Pseudomonadota</taxon>
        <taxon>Alphaproteobacteria</taxon>
        <taxon>Hyphomicrobiales</taxon>
        <taxon>Ahrensiaceae</taxon>
        <taxon>Oricola</taxon>
    </lineage>
</organism>
<evidence type="ECO:0000313" key="7">
    <source>
        <dbReference type="EMBL" id="TCD11954.1"/>
    </source>
</evidence>
<reference evidence="7 8" key="1">
    <citation type="journal article" date="2015" name="Antonie Van Leeuwenhoek">
        <title>Oricola cellulosilytica gen. nov., sp. nov., a cellulose-degrading bacterium of the family Phyllobacteriaceae isolated from surface seashore water, and emended descriptions of Mesorhizobium loti and Phyllobacterium myrsinacearum.</title>
        <authorList>
            <person name="Hameed A."/>
            <person name="Shahina M."/>
            <person name="Lai W.A."/>
            <person name="Lin S.Y."/>
            <person name="Young L.S."/>
            <person name="Liu Y.C."/>
            <person name="Hsu Y.H."/>
            <person name="Young C.C."/>
        </authorList>
    </citation>
    <scope>NUCLEOTIDE SEQUENCE [LARGE SCALE GENOMIC DNA]</scope>
    <source>
        <strain evidence="7 8">KCTC 52183</strain>
    </source>
</reference>
<dbReference type="InterPro" id="IPR036909">
    <property type="entry name" value="Cyt_c-like_dom_sf"/>
</dbReference>
<evidence type="ECO:0000313" key="8">
    <source>
        <dbReference type="Proteomes" id="UP000291301"/>
    </source>
</evidence>
<keyword evidence="8" id="KW-1185">Reference proteome</keyword>
<protein>
    <submittedName>
        <fullName evidence="7">Sulfur oxidation c-type cytochrome SoxX</fullName>
    </submittedName>
</protein>
<evidence type="ECO:0000259" key="6">
    <source>
        <dbReference type="PROSITE" id="PS51007"/>
    </source>
</evidence>
<evidence type="ECO:0000256" key="4">
    <source>
        <dbReference type="PROSITE-ProRule" id="PRU00433"/>
    </source>
</evidence>
<evidence type="ECO:0000256" key="1">
    <source>
        <dbReference type="ARBA" id="ARBA00022617"/>
    </source>
</evidence>
<evidence type="ECO:0000256" key="5">
    <source>
        <dbReference type="SAM" id="SignalP"/>
    </source>
</evidence>
<name>A0A4R0P7S2_9HYPH</name>
<keyword evidence="3 4" id="KW-0408">Iron</keyword>
<dbReference type="Gene3D" id="1.10.760.10">
    <property type="entry name" value="Cytochrome c-like domain"/>
    <property type="match status" value="1"/>
</dbReference>
<proteinExistence type="predicted"/>
<sequence>MKFTIKSGLASALVLLASTAFAASVVAPGDVAIEDGAVSKSLTGAPGDAAEGRKTFADRKLGNCLACHAVTDQSEQLFHGEVGPPLDGVGDRWSEAELRAILVNSKAIFSEDTIMPGFYTLDVGVDVREDLVGKTILTAEQVEDVVAYLITLKE</sequence>
<dbReference type="InterPro" id="IPR009056">
    <property type="entry name" value="Cyt_c-like_dom"/>
</dbReference>
<evidence type="ECO:0000256" key="3">
    <source>
        <dbReference type="ARBA" id="ARBA00023004"/>
    </source>
</evidence>
<comment type="caution">
    <text evidence="7">The sequence shown here is derived from an EMBL/GenBank/DDBJ whole genome shotgun (WGS) entry which is preliminary data.</text>
</comment>
<dbReference type="OrthoDB" id="9793634at2"/>
<keyword evidence="5" id="KW-0732">Signal</keyword>
<dbReference type="GO" id="GO:0020037">
    <property type="term" value="F:heme binding"/>
    <property type="evidence" value="ECO:0007669"/>
    <property type="project" value="InterPro"/>
</dbReference>
<evidence type="ECO:0000256" key="2">
    <source>
        <dbReference type="ARBA" id="ARBA00022723"/>
    </source>
</evidence>
<gene>
    <name evidence="7" type="primary">soxX</name>
    <name evidence="7" type="ORF">E0D97_16635</name>
</gene>
<feature type="signal peptide" evidence="5">
    <location>
        <begin position="1"/>
        <end position="22"/>
    </location>
</feature>
<dbReference type="PROSITE" id="PS51007">
    <property type="entry name" value="CYTC"/>
    <property type="match status" value="1"/>
</dbReference>
<dbReference type="GO" id="GO:0009055">
    <property type="term" value="F:electron transfer activity"/>
    <property type="evidence" value="ECO:0007669"/>
    <property type="project" value="InterPro"/>
</dbReference>